<accession>A0A2P6Q5M0</accession>
<name>A0A2P6Q5M0_ROSCH</name>
<evidence type="ECO:0000259" key="1">
    <source>
        <dbReference type="Pfam" id="PF03478"/>
    </source>
</evidence>
<dbReference type="InterPro" id="IPR005174">
    <property type="entry name" value="KIB1-4_b-propeller"/>
</dbReference>
<evidence type="ECO:0000313" key="3">
    <source>
        <dbReference type="Proteomes" id="UP000238479"/>
    </source>
</evidence>
<keyword evidence="3" id="KW-1185">Reference proteome</keyword>
<dbReference type="EMBL" id="PDCK01000043">
    <property type="protein sequence ID" value="PRQ29477.1"/>
    <property type="molecule type" value="Genomic_DNA"/>
</dbReference>
<evidence type="ECO:0000313" key="2">
    <source>
        <dbReference type="EMBL" id="PRQ29477.1"/>
    </source>
</evidence>
<feature type="domain" description="KIB1-4 beta-propeller" evidence="1">
    <location>
        <begin position="1"/>
        <end position="110"/>
    </location>
</feature>
<organism evidence="2 3">
    <name type="scientific">Rosa chinensis</name>
    <name type="common">China rose</name>
    <dbReference type="NCBI Taxonomy" id="74649"/>
    <lineage>
        <taxon>Eukaryota</taxon>
        <taxon>Viridiplantae</taxon>
        <taxon>Streptophyta</taxon>
        <taxon>Embryophyta</taxon>
        <taxon>Tracheophyta</taxon>
        <taxon>Spermatophyta</taxon>
        <taxon>Magnoliopsida</taxon>
        <taxon>eudicotyledons</taxon>
        <taxon>Gunneridae</taxon>
        <taxon>Pentapetalae</taxon>
        <taxon>rosids</taxon>
        <taxon>fabids</taxon>
        <taxon>Rosales</taxon>
        <taxon>Rosaceae</taxon>
        <taxon>Rosoideae</taxon>
        <taxon>Rosoideae incertae sedis</taxon>
        <taxon>Rosa</taxon>
    </lineage>
</organism>
<comment type="caution">
    <text evidence="2">The sequence shown here is derived from an EMBL/GenBank/DDBJ whole genome shotgun (WGS) entry which is preliminary data.</text>
</comment>
<protein>
    <recommendedName>
        <fullName evidence="1">KIB1-4 beta-propeller domain-containing protein</fullName>
    </recommendedName>
</protein>
<proteinExistence type="predicted"/>
<gene>
    <name evidence="2" type="ORF">RchiOBHm_Chr5g0014321</name>
</gene>
<dbReference type="Gramene" id="PRQ29477">
    <property type="protein sequence ID" value="PRQ29477"/>
    <property type="gene ID" value="RchiOBHm_Chr5g0014321"/>
</dbReference>
<dbReference type="Pfam" id="PF03478">
    <property type="entry name" value="Beta-prop_KIB1-4"/>
    <property type="match status" value="1"/>
</dbReference>
<reference evidence="2 3" key="1">
    <citation type="journal article" date="2018" name="Nat. Genet.">
        <title>The Rosa genome provides new insights in the design of modern roses.</title>
        <authorList>
            <person name="Bendahmane M."/>
        </authorList>
    </citation>
    <scope>NUCLEOTIDE SEQUENCE [LARGE SCALE GENOMIC DNA]</scope>
    <source>
        <strain evidence="3">cv. Old Blush</strain>
    </source>
</reference>
<dbReference type="Proteomes" id="UP000238479">
    <property type="component" value="Chromosome 5"/>
</dbReference>
<sequence length="115" mass="13566">MRLLHPITNWQLRLSITQAIKELQWSRPQLYSLKYAYTKIDVTYVNKVVVLPVDHLSLGEDFVVFMIYRGRPLAVMRYGDESWIRVDENNSHYDLIVHKGQCFVVTAQAQCECYK</sequence>
<dbReference type="AlphaFoldDB" id="A0A2P6Q5M0"/>